<evidence type="ECO:0000313" key="3">
    <source>
        <dbReference type="Proteomes" id="UP000325243"/>
    </source>
</evidence>
<dbReference type="Proteomes" id="UP000325243">
    <property type="component" value="Unassembled WGS sequence"/>
</dbReference>
<organism evidence="2 3">
    <name type="scientific">Agromyces mariniharenae</name>
    <dbReference type="NCBI Taxonomy" id="2604423"/>
    <lineage>
        <taxon>Bacteria</taxon>
        <taxon>Bacillati</taxon>
        <taxon>Actinomycetota</taxon>
        <taxon>Actinomycetes</taxon>
        <taxon>Micrococcales</taxon>
        <taxon>Microbacteriaceae</taxon>
        <taxon>Agromyces</taxon>
    </lineage>
</organism>
<dbReference type="InterPro" id="IPR018674">
    <property type="entry name" value="DUF2142_membrane"/>
</dbReference>
<dbReference type="AlphaFoldDB" id="A0A5S4V2S1"/>
<feature type="transmembrane region" description="Helical" evidence="1">
    <location>
        <begin position="190"/>
        <end position="210"/>
    </location>
</feature>
<feature type="transmembrane region" description="Helical" evidence="1">
    <location>
        <begin position="285"/>
        <end position="303"/>
    </location>
</feature>
<keyword evidence="1" id="KW-0472">Membrane</keyword>
<feature type="transmembrane region" description="Helical" evidence="1">
    <location>
        <begin position="489"/>
        <end position="509"/>
    </location>
</feature>
<feature type="transmembrane region" description="Helical" evidence="1">
    <location>
        <begin position="134"/>
        <end position="156"/>
    </location>
</feature>
<sequence>MTAPSRRVRATLFLAPFAVFALLGILWSLASPVFSVPDENAHATKAIAQVRGQVIGYTLPDVRHIVVDLPDGYHYTQDTLCYATHPDRSAECAVDFGSETGQSWFNTWVGAYNPVYYYLVGWPSLLFDGNASIYAMRIASSLVGAALLAWAFLAAASGSRARWMPAGIAFAAAPMGMYLIGAVNPNGAELAAAVAVWAGVLGLLETYRVERAADRADHADGAVPAGPATPLLSRTALWAGVTVASIVLVNARALGPLWLVIIVALCFLASGWLPVKRLFTTASSYWWLGAIAVGGLFSLGWTLSGGSLSNQADVSDGPLVNGTFLEGFGYVIRLTPHYLQQAIGYFGWFDTPLPVWTYWLVVAALAVILVLAFIATRRRSVLVLSVAVLAAFLVPALVQGYSVHQTGIIWQGRYALFLYVGVVILAAWLLGRDAPEVAFLAPRAAWVTTSLLGAYGVLAFVLVLVRYVIAKAGLGQMFTAPQWQPPLGWMALTAGYALASLGLVALVGLTTRWILRRESIGAPDDEPRPLAEAPTRG</sequence>
<accession>A0A5S4V2S1</accession>
<evidence type="ECO:0000256" key="1">
    <source>
        <dbReference type="SAM" id="Phobius"/>
    </source>
</evidence>
<keyword evidence="1" id="KW-0812">Transmembrane</keyword>
<feature type="transmembrane region" description="Helical" evidence="1">
    <location>
        <begin position="255"/>
        <end position="273"/>
    </location>
</feature>
<evidence type="ECO:0000313" key="2">
    <source>
        <dbReference type="EMBL" id="TYL52508.1"/>
    </source>
</evidence>
<feature type="transmembrane region" description="Helical" evidence="1">
    <location>
        <begin position="414"/>
        <end position="431"/>
    </location>
</feature>
<gene>
    <name evidence="2" type="ORF">FYC51_01745</name>
</gene>
<feature type="transmembrane region" description="Helical" evidence="1">
    <location>
        <begin position="12"/>
        <end position="30"/>
    </location>
</feature>
<keyword evidence="3" id="KW-1185">Reference proteome</keyword>
<keyword evidence="1" id="KW-1133">Transmembrane helix</keyword>
<feature type="transmembrane region" description="Helical" evidence="1">
    <location>
        <begin position="443"/>
        <end position="469"/>
    </location>
</feature>
<protein>
    <submittedName>
        <fullName evidence="2">DUF2142 domain-containing protein</fullName>
    </submittedName>
</protein>
<dbReference type="EMBL" id="VSSB01000001">
    <property type="protein sequence ID" value="TYL52508.1"/>
    <property type="molecule type" value="Genomic_DNA"/>
</dbReference>
<dbReference type="Pfam" id="PF09913">
    <property type="entry name" value="DUF2142"/>
    <property type="match status" value="2"/>
</dbReference>
<feature type="transmembrane region" description="Helical" evidence="1">
    <location>
        <begin position="163"/>
        <end position="184"/>
    </location>
</feature>
<feature type="transmembrane region" description="Helical" evidence="1">
    <location>
        <begin position="381"/>
        <end position="402"/>
    </location>
</feature>
<proteinExistence type="predicted"/>
<comment type="caution">
    <text evidence="2">The sequence shown here is derived from an EMBL/GenBank/DDBJ whole genome shotgun (WGS) entry which is preliminary data.</text>
</comment>
<name>A0A5S4V2S1_9MICO</name>
<dbReference type="RefSeq" id="WP_148731971.1">
    <property type="nucleotide sequence ID" value="NZ_VSSB01000001.1"/>
</dbReference>
<feature type="transmembrane region" description="Helical" evidence="1">
    <location>
        <begin position="356"/>
        <end position="374"/>
    </location>
</feature>
<reference evidence="2 3" key="1">
    <citation type="submission" date="2019-08" db="EMBL/GenBank/DDBJ databases">
        <authorList>
            <person name="Hu J."/>
        </authorList>
    </citation>
    <scope>NUCLEOTIDE SEQUENCE [LARGE SCALE GENOMIC DNA]</scope>
    <source>
        <strain evidence="2 3">NEAU-184</strain>
    </source>
</reference>